<keyword evidence="3" id="KW-0269">Exonuclease</keyword>
<dbReference type="SUPFAM" id="SSF53098">
    <property type="entry name" value="Ribonuclease H-like"/>
    <property type="match status" value="1"/>
</dbReference>
<evidence type="ECO:0000313" key="5">
    <source>
        <dbReference type="Proteomes" id="UP000297288"/>
    </source>
</evidence>
<dbReference type="CDD" id="cd06127">
    <property type="entry name" value="DEDDh"/>
    <property type="match status" value="1"/>
</dbReference>
<evidence type="ECO:0000313" key="4">
    <source>
        <dbReference type="Proteomes" id="UP000199322"/>
    </source>
</evidence>
<dbReference type="GO" id="GO:0045004">
    <property type="term" value="P:DNA replication proofreading"/>
    <property type="evidence" value="ECO:0007669"/>
    <property type="project" value="TreeGrafter"/>
</dbReference>
<dbReference type="AlphaFoldDB" id="A0A1G6HSH8"/>
<evidence type="ECO:0000313" key="3">
    <source>
        <dbReference type="EMBL" id="TGG88919.1"/>
    </source>
</evidence>
<dbReference type="RefSeq" id="WP_091401729.1">
    <property type="nucleotide sequence ID" value="NZ_FMYV01000001.1"/>
</dbReference>
<dbReference type="OrthoDB" id="9803237at2"/>
<dbReference type="InterPro" id="IPR013520">
    <property type="entry name" value="Ribonucl_H"/>
</dbReference>
<dbReference type="InterPro" id="IPR036397">
    <property type="entry name" value="RNaseH_sf"/>
</dbReference>
<keyword evidence="3" id="KW-0378">Hydrolase</keyword>
<dbReference type="Pfam" id="PF00929">
    <property type="entry name" value="RNase_T"/>
    <property type="match status" value="1"/>
</dbReference>
<name>A0A1G6HSH8_9BACT</name>
<evidence type="ECO:0000259" key="1">
    <source>
        <dbReference type="SMART" id="SM00479"/>
    </source>
</evidence>
<protein>
    <submittedName>
        <fullName evidence="3">3'-5' exonuclease</fullName>
    </submittedName>
    <submittedName>
        <fullName evidence="2">DNA polymerase-3 subunit epsilon</fullName>
    </submittedName>
</protein>
<sequence>MKDFLVFDTETTGLHPGNICQLSYIINNEKEEIAKNFFFTVDYIEPGAKRVHGFTEEKLIELSGGSTFKDFLPEIEEDFKRVDTIIAHNINFDLRFLKAEFENYGKEFNYNNSMCSMRRFTDICKIPNYNNRGLGRFKWPSLFELTKFMGIKRKDLVKETKRLFKDPRSKFHDARYDTVAVYLSIIKALDQKLI</sequence>
<dbReference type="Gene3D" id="3.30.420.10">
    <property type="entry name" value="Ribonuclease H-like superfamily/Ribonuclease H"/>
    <property type="match status" value="1"/>
</dbReference>
<dbReference type="EMBL" id="FMYV01000001">
    <property type="protein sequence ID" value="SDB96446.1"/>
    <property type="molecule type" value="Genomic_DNA"/>
</dbReference>
<dbReference type="SMART" id="SM00479">
    <property type="entry name" value="EXOIII"/>
    <property type="match status" value="1"/>
</dbReference>
<organism evidence="2 4">
    <name type="scientific">Geotoga petraea</name>
    <dbReference type="NCBI Taxonomy" id="28234"/>
    <lineage>
        <taxon>Bacteria</taxon>
        <taxon>Thermotogati</taxon>
        <taxon>Thermotogota</taxon>
        <taxon>Thermotogae</taxon>
        <taxon>Petrotogales</taxon>
        <taxon>Petrotogaceae</taxon>
        <taxon>Geotoga</taxon>
    </lineage>
</organism>
<feature type="domain" description="Exonuclease" evidence="1">
    <location>
        <begin position="3"/>
        <end position="194"/>
    </location>
</feature>
<dbReference type="Proteomes" id="UP000199322">
    <property type="component" value="Unassembled WGS sequence"/>
</dbReference>
<keyword evidence="4" id="KW-1185">Reference proteome</keyword>
<dbReference type="InterPro" id="IPR012337">
    <property type="entry name" value="RNaseH-like_sf"/>
</dbReference>
<keyword evidence="3" id="KW-0540">Nuclease</keyword>
<dbReference type="GO" id="GO:0005829">
    <property type="term" value="C:cytosol"/>
    <property type="evidence" value="ECO:0007669"/>
    <property type="project" value="TreeGrafter"/>
</dbReference>
<reference evidence="3 5" key="2">
    <citation type="submission" date="2019-04" db="EMBL/GenBank/DDBJ databases">
        <title>Draft genome sequence data and analysis of a Fermenting Bacterium, Geotoga petraea strain HO-Geo1, isolated from heavy-oil petroleum reservoir in Russia.</title>
        <authorList>
            <person name="Grouzdev D.S."/>
            <person name="Semenova E.M."/>
            <person name="Sokolova D.S."/>
            <person name="Tourova T.P."/>
            <person name="Poltaraus A.B."/>
            <person name="Nazina T.N."/>
        </authorList>
    </citation>
    <scope>NUCLEOTIDE SEQUENCE [LARGE SCALE GENOMIC DNA]</scope>
    <source>
        <strain evidence="3 5">HO-Geo1</strain>
    </source>
</reference>
<dbReference type="GO" id="GO:0003676">
    <property type="term" value="F:nucleic acid binding"/>
    <property type="evidence" value="ECO:0007669"/>
    <property type="project" value="InterPro"/>
</dbReference>
<evidence type="ECO:0000313" key="2">
    <source>
        <dbReference type="EMBL" id="SDB96446.1"/>
    </source>
</evidence>
<reference evidence="2 4" key="1">
    <citation type="submission" date="2016-10" db="EMBL/GenBank/DDBJ databases">
        <authorList>
            <person name="de Groot N.N."/>
        </authorList>
    </citation>
    <scope>NUCLEOTIDE SEQUENCE [LARGE SCALE GENOMIC DNA]</scope>
    <source>
        <strain evidence="2 4">WG14</strain>
    </source>
</reference>
<dbReference type="PANTHER" id="PTHR30231:SF41">
    <property type="entry name" value="DNA POLYMERASE III SUBUNIT EPSILON"/>
    <property type="match status" value="1"/>
</dbReference>
<proteinExistence type="predicted"/>
<dbReference type="PANTHER" id="PTHR30231">
    <property type="entry name" value="DNA POLYMERASE III SUBUNIT EPSILON"/>
    <property type="match status" value="1"/>
</dbReference>
<accession>A0A1G6HSH8</accession>
<gene>
    <name evidence="3" type="ORF">E4650_01620</name>
    <name evidence="2" type="ORF">SAMN04488588_0061</name>
</gene>
<dbReference type="GO" id="GO:0008408">
    <property type="term" value="F:3'-5' exonuclease activity"/>
    <property type="evidence" value="ECO:0007669"/>
    <property type="project" value="TreeGrafter"/>
</dbReference>
<dbReference type="STRING" id="28234.SAMN04488588_0061"/>
<dbReference type="Proteomes" id="UP000297288">
    <property type="component" value="Unassembled WGS sequence"/>
</dbReference>
<dbReference type="EMBL" id="SRME01000001">
    <property type="protein sequence ID" value="TGG88919.1"/>
    <property type="molecule type" value="Genomic_DNA"/>
</dbReference>